<keyword evidence="3" id="KW-1133">Transmembrane helix</keyword>
<dbReference type="AlphaFoldDB" id="A0A444YX71"/>
<comment type="caution">
    <text evidence="4">The sequence shown here is derived from an EMBL/GenBank/DDBJ whole genome shotgun (WGS) entry which is preliminary data.</text>
</comment>
<keyword evidence="3" id="KW-0812">Transmembrane</keyword>
<feature type="region of interest" description="Disordered" evidence="2">
    <location>
        <begin position="283"/>
        <end position="332"/>
    </location>
</feature>
<proteinExistence type="predicted"/>
<evidence type="ECO:0000256" key="1">
    <source>
        <dbReference type="SAM" id="Coils"/>
    </source>
</evidence>
<feature type="coiled-coil region" evidence="1">
    <location>
        <begin position="374"/>
        <end position="419"/>
    </location>
</feature>
<evidence type="ECO:0000256" key="3">
    <source>
        <dbReference type="SAM" id="Phobius"/>
    </source>
</evidence>
<protein>
    <recommendedName>
        <fullName evidence="6">PRC-barrel domain-containing protein</fullName>
    </recommendedName>
</protein>
<feature type="region of interest" description="Disordered" evidence="2">
    <location>
        <begin position="454"/>
        <end position="493"/>
    </location>
</feature>
<dbReference type="PANTHER" id="PTHR36740">
    <property type="entry name" value="PRC DOMAIN-CONTAINING PROTEIN"/>
    <property type="match status" value="1"/>
</dbReference>
<evidence type="ECO:0008006" key="6">
    <source>
        <dbReference type="Google" id="ProtNLM"/>
    </source>
</evidence>
<name>A0A444YX71_ARAHY</name>
<feature type="compositionally biased region" description="Basic and acidic residues" evidence="2">
    <location>
        <begin position="319"/>
        <end position="329"/>
    </location>
</feature>
<keyword evidence="3" id="KW-0472">Membrane</keyword>
<keyword evidence="5" id="KW-1185">Reference proteome</keyword>
<evidence type="ECO:0000313" key="4">
    <source>
        <dbReference type="EMBL" id="RYR06519.1"/>
    </source>
</evidence>
<feature type="compositionally biased region" description="Polar residues" evidence="2">
    <location>
        <begin position="307"/>
        <end position="316"/>
    </location>
</feature>
<accession>A0A444YX71</accession>
<reference evidence="4 5" key="1">
    <citation type="submission" date="2019-01" db="EMBL/GenBank/DDBJ databases">
        <title>Sequencing of cultivated peanut Arachis hypogaea provides insights into genome evolution and oil improvement.</title>
        <authorList>
            <person name="Chen X."/>
        </authorList>
    </citation>
    <scope>NUCLEOTIDE SEQUENCE [LARGE SCALE GENOMIC DNA]</scope>
    <source>
        <strain evidence="5">cv. Fuhuasheng</strain>
        <tissue evidence="4">Leaves</tissue>
    </source>
</reference>
<dbReference type="PANTHER" id="PTHR36740:SF1">
    <property type="entry name" value="PRC-BARREL DOMAIN-CONTAINING PROTEIN"/>
    <property type="match status" value="1"/>
</dbReference>
<organism evidence="4 5">
    <name type="scientific">Arachis hypogaea</name>
    <name type="common">Peanut</name>
    <dbReference type="NCBI Taxonomy" id="3818"/>
    <lineage>
        <taxon>Eukaryota</taxon>
        <taxon>Viridiplantae</taxon>
        <taxon>Streptophyta</taxon>
        <taxon>Embryophyta</taxon>
        <taxon>Tracheophyta</taxon>
        <taxon>Spermatophyta</taxon>
        <taxon>Magnoliopsida</taxon>
        <taxon>eudicotyledons</taxon>
        <taxon>Gunneridae</taxon>
        <taxon>Pentapetalae</taxon>
        <taxon>rosids</taxon>
        <taxon>fabids</taxon>
        <taxon>Fabales</taxon>
        <taxon>Fabaceae</taxon>
        <taxon>Papilionoideae</taxon>
        <taxon>50 kb inversion clade</taxon>
        <taxon>dalbergioids sensu lato</taxon>
        <taxon>Dalbergieae</taxon>
        <taxon>Pterocarpus clade</taxon>
        <taxon>Arachis</taxon>
    </lineage>
</organism>
<gene>
    <name evidence="4" type="ORF">Ahy_B05g073851</name>
</gene>
<dbReference type="EMBL" id="SDMP01000015">
    <property type="protein sequence ID" value="RYR06519.1"/>
    <property type="molecule type" value="Genomic_DNA"/>
</dbReference>
<feature type="transmembrane region" description="Helical" evidence="3">
    <location>
        <begin position="28"/>
        <end position="53"/>
    </location>
</feature>
<keyword evidence="1" id="KW-0175">Coiled coil</keyword>
<dbReference type="STRING" id="3818.A0A444YX71"/>
<sequence length="518" mass="58421">MEEAQGAVLIASTTMNNLDLMRERGRIWAWRVTLLVMVQLVKRILLIVIIHLMMLDSGKWMILLGWVPMMKEKKGFEDDDDLVKVQVQGGAANDDDNDDLRKDDVKVEKFSGKDGIRRSNLLPKQVISITLSLGFVTQLWVDTTAWMVLFVEMRPNLLSGNADNFLLEDISQVGDVVFVPDESMIDNEFKMVGLETLVGYKVVTPSQRNIGKVRGYTFSLNSGAVEELELDSFGLSIIPSSLVSTYSLLVEDVLEVVSDAVVVREAATSRIQRLSKNVGVSMDDLEDYDSEPSVTYGRVSRRRKSRTPLQPKNNSPADLRPKPKPKPESEPLCEITPVRDKENRTIAITAAAEATLPPHTAAALAPVEVQLPEASSLAEELSAIKKKLERMRIDKEKTKTALKEKDAKLDAMMKELEDRGELQKKFEIEVDRLFRLKELKYRCMRVSPMRTLGEKEHGKIVNEAAPSSQSQSQSEEKSKNEETTSFECESESVKRRVPILRKKIAHSLYCRQERGKEN</sequence>
<dbReference type="Proteomes" id="UP000289738">
    <property type="component" value="Chromosome B05"/>
</dbReference>
<evidence type="ECO:0000256" key="2">
    <source>
        <dbReference type="SAM" id="MobiDB-lite"/>
    </source>
</evidence>
<evidence type="ECO:0000313" key="5">
    <source>
        <dbReference type="Proteomes" id="UP000289738"/>
    </source>
</evidence>